<dbReference type="SUPFAM" id="SSF53474">
    <property type="entry name" value="alpha/beta-Hydrolases"/>
    <property type="match status" value="1"/>
</dbReference>
<evidence type="ECO:0000259" key="2">
    <source>
        <dbReference type="Pfam" id="PF01764"/>
    </source>
</evidence>
<feature type="signal peptide" evidence="1">
    <location>
        <begin position="1"/>
        <end position="16"/>
    </location>
</feature>
<dbReference type="EMBL" id="JAUCMV010000002">
    <property type="protein sequence ID" value="KAK0415037.1"/>
    <property type="molecule type" value="Genomic_DNA"/>
</dbReference>
<accession>A0AA39LZ88</accession>
<sequence>MFCLLLGLTLLFFASAIELNGCNSFKSCEECANSSNWLGLKCEWCASDNSCVPFFFNSCPLTSQIEHAYNCPCEMPKDIVYDEEFVKEKILPLIAGANEDDPTRLQKLLNCPFENVTVGNVFEVPCDLLNTTKCHAYTAVVHSEKAIVISFRGTQGIPQLLLQGIDFFVTKATTPFAPTGGRVFNYYYQAFHRLWDSKIAKDLVNYTKLFPDYEVWSVGHSLGGGLASLGAAAVVGNGFRSSDKVKMINFGQPRIGDRYFAEGHDRLVPFSFRIINIHDPVPAIPSVEPIGSPVDGPFHHRHEVWYPKGMEPGAEFTVSLMAEDRSGFDAIQQFNVEDHLFYFGKDLPNWPKTAPTC</sequence>
<evidence type="ECO:0000313" key="3">
    <source>
        <dbReference type="EMBL" id="KAK0415037.1"/>
    </source>
</evidence>
<name>A0AA39LZ88_9BILA</name>
<comment type="caution">
    <text evidence="3">The sequence shown here is derived from an EMBL/GenBank/DDBJ whole genome shotgun (WGS) entry which is preliminary data.</text>
</comment>
<dbReference type="PANTHER" id="PTHR45908:SF18">
    <property type="entry name" value="FUNGAL LIPASE-LIKE DOMAIN-CONTAINING PROTEIN"/>
    <property type="match status" value="1"/>
</dbReference>
<proteinExistence type="predicted"/>
<feature type="domain" description="Fungal lipase-type" evidence="2">
    <location>
        <begin position="148"/>
        <end position="286"/>
    </location>
</feature>
<dbReference type="InterPro" id="IPR029058">
    <property type="entry name" value="AB_hydrolase_fold"/>
</dbReference>
<organism evidence="3 4">
    <name type="scientific">Steinernema hermaphroditum</name>
    <dbReference type="NCBI Taxonomy" id="289476"/>
    <lineage>
        <taxon>Eukaryota</taxon>
        <taxon>Metazoa</taxon>
        <taxon>Ecdysozoa</taxon>
        <taxon>Nematoda</taxon>
        <taxon>Chromadorea</taxon>
        <taxon>Rhabditida</taxon>
        <taxon>Tylenchina</taxon>
        <taxon>Panagrolaimomorpha</taxon>
        <taxon>Strongyloidoidea</taxon>
        <taxon>Steinernematidae</taxon>
        <taxon>Steinernema</taxon>
    </lineage>
</organism>
<keyword evidence="1" id="KW-0732">Signal</keyword>
<keyword evidence="4" id="KW-1185">Reference proteome</keyword>
<dbReference type="Gene3D" id="3.40.50.1820">
    <property type="entry name" value="alpha/beta hydrolase"/>
    <property type="match status" value="1"/>
</dbReference>
<dbReference type="CDD" id="cd00519">
    <property type="entry name" value="Lipase_3"/>
    <property type="match status" value="1"/>
</dbReference>
<evidence type="ECO:0000256" key="1">
    <source>
        <dbReference type="SAM" id="SignalP"/>
    </source>
</evidence>
<feature type="chain" id="PRO_5041440078" description="Fungal lipase-type domain-containing protein" evidence="1">
    <location>
        <begin position="17"/>
        <end position="357"/>
    </location>
</feature>
<gene>
    <name evidence="3" type="ORF">QR680_011739</name>
</gene>
<evidence type="ECO:0000313" key="4">
    <source>
        <dbReference type="Proteomes" id="UP001175271"/>
    </source>
</evidence>
<protein>
    <recommendedName>
        <fullName evidence="2">Fungal lipase-type domain-containing protein</fullName>
    </recommendedName>
</protein>
<dbReference type="AlphaFoldDB" id="A0AA39LZ88"/>
<dbReference type="Proteomes" id="UP001175271">
    <property type="component" value="Unassembled WGS sequence"/>
</dbReference>
<dbReference type="Pfam" id="PF01764">
    <property type="entry name" value="Lipase_3"/>
    <property type="match status" value="1"/>
</dbReference>
<reference evidence="3" key="1">
    <citation type="submission" date="2023-06" db="EMBL/GenBank/DDBJ databases">
        <title>Genomic analysis of the entomopathogenic nematode Steinernema hermaphroditum.</title>
        <authorList>
            <person name="Schwarz E.M."/>
            <person name="Heppert J.K."/>
            <person name="Baniya A."/>
            <person name="Schwartz H.T."/>
            <person name="Tan C.-H."/>
            <person name="Antoshechkin I."/>
            <person name="Sternberg P.W."/>
            <person name="Goodrich-Blair H."/>
            <person name="Dillman A.R."/>
        </authorList>
    </citation>
    <scope>NUCLEOTIDE SEQUENCE</scope>
    <source>
        <strain evidence="3">PS9179</strain>
        <tissue evidence="3">Whole animal</tissue>
    </source>
</reference>
<dbReference type="GO" id="GO:0006629">
    <property type="term" value="P:lipid metabolic process"/>
    <property type="evidence" value="ECO:0007669"/>
    <property type="project" value="InterPro"/>
</dbReference>
<dbReference type="InterPro" id="IPR002921">
    <property type="entry name" value="Fungal_lipase-type"/>
</dbReference>
<dbReference type="PANTHER" id="PTHR45908">
    <property type="entry name" value="PROTEIN CBG11750-RELATED"/>
    <property type="match status" value="1"/>
</dbReference>